<evidence type="ECO:0000313" key="2">
    <source>
        <dbReference type="Proteomes" id="UP000051450"/>
    </source>
</evidence>
<evidence type="ECO:0000313" key="1">
    <source>
        <dbReference type="EMBL" id="KRK45516.1"/>
    </source>
</evidence>
<dbReference type="RefSeq" id="WP_057974387.1">
    <property type="nucleotide sequence ID" value="NZ_AZDI01000007.1"/>
</dbReference>
<comment type="caution">
    <text evidence="1">The sequence shown here is derived from an EMBL/GenBank/DDBJ whole genome shotgun (WGS) entry which is preliminary data.</text>
</comment>
<dbReference type="EMBL" id="AZDI01000007">
    <property type="protein sequence ID" value="KRK45516.1"/>
    <property type="molecule type" value="Genomic_DNA"/>
</dbReference>
<proteinExistence type="predicted"/>
<dbReference type="OrthoDB" id="3251881at2"/>
<keyword evidence="2" id="KW-1185">Reference proteome</keyword>
<dbReference type="Proteomes" id="UP000051450">
    <property type="component" value="Unassembled WGS sequence"/>
</dbReference>
<reference evidence="1 2" key="1">
    <citation type="journal article" date="2015" name="Genome Announc.">
        <title>Expanding the biotechnology potential of lactobacilli through comparative genomics of 213 strains and associated genera.</title>
        <authorList>
            <person name="Sun Z."/>
            <person name="Harris H.M."/>
            <person name="McCann A."/>
            <person name="Guo C."/>
            <person name="Argimon S."/>
            <person name="Zhang W."/>
            <person name="Yang X."/>
            <person name="Jeffery I.B."/>
            <person name="Cooney J.C."/>
            <person name="Kagawa T.F."/>
            <person name="Liu W."/>
            <person name="Song Y."/>
            <person name="Salvetti E."/>
            <person name="Wrobel A."/>
            <person name="Rasinkangas P."/>
            <person name="Parkhill J."/>
            <person name="Rea M.C."/>
            <person name="O'Sullivan O."/>
            <person name="Ritari J."/>
            <person name="Douillard F.P."/>
            <person name="Paul Ross R."/>
            <person name="Yang R."/>
            <person name="Briner A.E."/>
            <person name="Felis G.E."/>
            <person name="de Vos W.M."/>
            <person name="Barrangou R."/>
            <person name="Klaenhammer T.R."/>
            <person name="Caufield P.W."/>
            <person name="Cui Y."/>
            <person name="Zhang H."/>
            <person name="O'Toole P.W."/>
        </authorList>
    </citation>
    <scope>NUCLEOTIDE SEQUENCE [LARGE SCALE GENOMIC DNA]</scope>
    <source>
        <strain evidence="1 2">DSM 15638</strain>
    </source>
</reference>
<dbReference type="PATRIC" id="fig|1423719.4.peg.1353"/>
<accession>A0A0R1HGH3</accession>
<gene>
    <name evidence="1" type="ORF">FC66_GL001331</name>
</gene>
<dbReference type="STRING" id="1423719.FC66_GL001331"/>
<sequence length="346" mass="41902">MDDIKGRHILFFCPRFFKYENEITKQLEKMGANVEWFDQRSVQGTIGRSILKIHPRLLAIQSQVYYSKIINNTNKLDYLFVIEGQMIPINIMKKIKKNNPDIKTILYLWDSVSNIKGIKNKFRYFDTIYSYDQLDCKKYKKFIFRPLFYIDEYTNDDKHISHKKYDISSIGTVHSDRYAIIKKIRKYAIENNKKMFEFNYLQKKWVFYFKKILNYEYRSANVNEFSFIKMDSKDIARVSEETVAILDAQHPKNVGLTMRTFEMTAAQKKIITTNSYIVNYNFYNENNIFYFNREEKHIRIPDSFFKTEFIPIDQKVLDEYSIQHWIRDIFDENFDENKFYINKDTD</sequence>
<evidence type="ECO:0008006" key="3">
    <source>
        <dbReference type="Google" id="ProtNLM"/>
    </source>
</evidence>
<protein>
    <recommendedName>
        <fullName evidence="3">Eps11J</fullName>
    </recommendedName>
</protein>
<organism evidence="1 2">
    <name type="scientific">Dellaglioa algida DSM 15638</name>
    <dbReference type="NCBI Taxonomy" id="1423719"/>
    <lineage>
        <taxon>Bacteria</taxon>
        <taxon>Bacillati</taxon>
        <taxon>Bacillota</taxon>
        <taxon>Bacilli</taxon>
        <taxon>Lactobacillales</taxon>
        <taxon>Lactobacillaceae</taxon>
        <taxon>Dellaglioa</taxon>
    </lineage>
</organism>
<name>A0A0R1HGH3_9LACO</name>
<dbReference type="AlphaFoldDB" id="A0A0R1HGH3"/>